<dbReference type="EMBL" id="MFDD01000002">
    <property type="protein sequence ID" value="OGE41355.1"/>
    <property type="molecule type" value="Genomic_DNA"/>
</dbReference>
<gene>
    <name evidence="2" type="ORF">A3D25_02410</name>
</gene>
<organism evidence="2 3">
    <name type="scientific">Candidatus Daviesbacteria bacterium RIFCSPHIGHO2_02_FULL_43_12</name>
    <dbReference type="NCBI Taxonomy" id="1797776"/>
    <lineage>
        <taxon>Bacteria</taxon>
        <taxon>Candidatus Daviesiibacteriota</taxon>
    </lineage>
</organism>
<comment type="caution">
    <text evidence="2">The sequence shown here is derived from an EMBL/GenBank/DDBJ whole genome shotgun (WGS) entry which is preliminary data.</text>
</comment>
<dbReference type="Proteomes" id="UP000177328">
    <property type="component" value="Unassembled WGS sequence"/>
</dbReference>
<evidence type="ECO:0000313" key="3">
    <source>
        <dbReference type="Proteomes" id="UP000177328"/>
    </source>
</evidence>
<sequence>MSNLKLSVIIPGYNEERSLSKGVLAEVDAYLHQVDYKYEVLVVDDGSTDRSVAIIKEQIKKRENFRLIENPHAGKAVTVMTGLLAAKGEIALFTDMDQATPITEVEKLLPQFSEGFDIVIGSRDGRTGSPFIRQLASVVFAILRNIILGLPFSDTQCGFKAFNQKSRQSIFPKLLEQYKKSAQGGYIVNAGFDSEFLFLAKKAGLKIIDVPVEWHHVESKSYQLWKNAIDAVLDMLRIRLRDLTGFYR</sequence>
<dbReference type="Gene3D" id="3.90.550.10">
    <property type="entry name" value="Spore Coat Polysaccharide Biosynthesis Protein SpsA, Chain A"/>
    <property type="match status" value="1"/>
</dbReference>
<dbReference type="GO" id="GO:0006487">
    <property type="term" value="P:protein N-linked glycosylation"/>
    <property type="evidence" value="ECO:0007669"/>
    <property type="project" value="TreeGrafter"/>
</dbReference>
<dbReference type="PANTHER" id="PTHR10859">
    <property type="entry name" value="GLYCOSYL TRANSFERASE"/>
    <property type="match status" value="1"/>
</dbReference>
<evidence type="ECO:0000313" key="2">
    <source>
        <dbReference type="EMBL" id="OGE41355.1"/>
    </source>
</evidence>
<dbReference type="PANTHER" id="PTHR10859:SF91">
    <property type="entry name" value="DOLICHYL-PHOSPHATE BETA-GLUCOSYLTRANSFERASE"/>
    <property type="match status" value="1"/>
</dbReference>
<dbReference type="InterPro" id="IPR029044">
    <property type="entry name" value="Nucleotide-diphossugar_trans"/>
</dbReference>
<dbReference type="AlphaFoldDB" id="A0A1F5KKN6"/>
<dbReference type="Pfam" id="PF00535">
    <property type="entry name" value="Glycos_transf_2"/>
    <property type="match status" value="1"/>
</dbReference>
<evidence type="ECO:0000259" key="1">
    <source>
        <dbReference type="Pfam" id="PF00535"/>
    </source>
</evidence>
<feature type="domain" description="Glycosyltransferase 2-like" evidence="1">
    <location>
        <begin position="7"/>
        <end position="168"/>
    </location>
</feature>
<accession>A0A1F5KKN6</accession>
<dbReference type="SUPFAM" id="SSF53448">
    <property type="entry name" value="Nucleotide-diphospho-sugar transferases"/>
    <property type="match status" value="1"/>
</dbReference>
<proteinExistence type="predicted"/>
<reference evidence="2 3" key="1">
    <citation type="journal article" date="2016" name="Nat. Commun.">
        <title>Thousands of microbial genomes shed light on interconnected biogeochemical processes in an aquifer system.</title>
        <authorList>
            <person name="Anantharaman K."/>
            <person name="Brown C.T."/>
            <person name="Hug L.A."/>
            <person name="Sharon I."/>
            <person name="Castelle C.J."/>
            <person name="Probst A.J."/>
            <person name="Thomas B.C."/>
            <person name="Singh A."/>
            <person name="Wilkins M.J."/>
            <person name="Karaoz U."/>
            <person name="Brodie E.L."/>
            <person name="Williams K.H."/>
            <person name="Hubbard S.S."/>
            <person name="Banfield J.F."/>
        </authorList>
    </citation>
    <scope>NUCLEOTIDE SEQUENCE [LARGE SCALE GENOMIC DNA]</scope>
</reference>
<name>A0A1F5KKN6_9BACT</name>
<protein>
    <recommendedName>
        <fullName evidence="1">Glycosyltransferase 2-like domain-containing protein</fullName>
    </recommendedName>
</protein>
<dbReference type="InterPro" id="IPR001173">
    <property type="entry name" value="Glyco_trans_2-like"/>
</dbReference>